<dbReference type="RefSeq" id="XP_018438380.2">
    <property type="nucleotide sequence ID" value="XM_018582878.2"/>
</dbReference>
<evidence type="ECO:0000313" key="8">
    <source>
        <dbReference type="RefSeq" id="XP_018438380.2"/>
    </source>
</evidence>
<keyword evidence="2" id="KW-0479">Metal-binding</keyword>
<keyword evidence="1" id="KW-0488">Methylation</keyword>
<dbReference type="AlphaFoldDB" id="A0A6J0JRS5"/>
<keyword evidence="7" id="KW-1185">Reference proteome</keyword>
<dbReference type="PANTHER" id="PTHR45868:SF35">
    <property type="entry name" value="HYDROXYPROLINE-RICH GLYCOPROTEIN FAMILY PROTEIN"/>
    <property type="match status" value="1"/>
</dbReference>
<dbReference type="Proteomes" id="UP000504610">
    <property type="component" value="Chromosome 8"/>
</dbReference>
<reference evidence="7" key="1">
    <citation type="journal article" date="2019" name="Database">
        <title>The radish genome database (RadishGD): an integrated information resource for radish genomics.</title>
        <authorList>
            <person name="Yu H.J."/>
            <person name="Baek S."/>
            <person name="Lee Y.J."/>
            <person name="Cho A."/>
            <person name="Mun J.H."/>
        </authorList>
    </citation>
    <scope>NUCLEOTIDE SEQUENCE [LARGE SCALE GENOMIC DNA]</scope>
    <source>
        <strain evidence="7">cv. WK10039</strain>
    </source>
</reference>
<gene>
    <name evidence="8" type="primary">LOC108810798</name>
</gene>
<evidence type="ECO:0000256" key="3">
    <source>
        <dbReference type="ARBA" id="ARBA00023288"/>
    </source>
</evidence>
<keyword evidence="4" id="KW-0636">Prenylation</keyword>
<dbReference type="InterPro" id="IPR036163">
    <property type="entry name" value="HMA_dom_sf"/>
</dbReference>
<evidence type="ECO:0000256" key="5">
    <source>
        <dbReference type="ARBA" id="ARBA00024045"/>
    </source>
</evidence>
<evidence type="ECO:0000256" key="2">
    <source>
        <dbReference type="ARBA" id="ARBA00022723"/>
    </source>
</evidence>
<reference evidence="8" key="2">
    <citation type="submission" date="2025-08" db="UniProtKB">
        <authorList>
            <consortium name="RefSeq"/>
        </authorList>
    </citation>
    <scope>IDENTIFICATION</scope>
    <source>
        <tissue evidence="8">Leaf</tissue>
    </source>
</reference>
<name>A0A6J0JRS5_RAPSA</name>
<evidence type="ECO:0000313" key="7">
    <source>
        <dbReference type="Proteomes" id="UP000504610"/>
    </source>
</evidence>
<evidence type="ECO:0000256" key="1">
    <source>
        <dbReference type="ARBA" id="ARBA00022481"/>
    </source>
</evidence>
<evidence type="ECO:0000256" key="4">
    <source>
        <dbReference type="ARBA" id="ARBA00023289"/>
    </source>
</evidence>
<dbReference type="PANTHER" id="PTHR45868">
    <property type="entry name" value="HEAVY METAL-ASSOCIATED ISOPRENYLATED PLANT PROTEIN 33-RELATED"/>
    <property type="match status" value="1"/>
</dbReference>
<dbReference type="KEGG" id="rsz:108810798"/>
<proteinExistence type="inferred from homology"/>
<accession>A0A6J0JRS5</accession>
<feature type="region of interest" description="Disordered" evidence="6">
    <location>
        <begin position="125"/>
        <end position="165"/>
    </location>
</feature>
<dbReference type="GO" id="GO:0046872">
    <property type="term" value="F:metal ion binding"/>
    <property type="evidence" value="ECO:0007669"/>
    <property type="project" value="UniProtKB-KW"/>
</dbReference>
<protein>
    <submittedName>
        <fullName evidence="8">Uncharacterized protein LOC108810798</fullName>
    </submittedName>
</protein>
<keyword evidence="3" id="KW-0449">Lipoprotein</keyword>
<sequence>MESSSNHMVSLLKIESPTSGWVKPLKDLLKTIDDVSFKIDKRSRTVYIYGKTNPEIILEKIAKAGQKAEIVWSNHQREKPLHNQRGHPMQQYNCPPPPPNWIYYQQPLPYQAYAFPPPYSLQPNPPAALPVPGGFQQKKEEKPAAKSFPPTPPPPKNFTMGDLHPGCGIM</sequence>
<dbReference type="OrthoDB" id="1110082at2759"/>
<comment type="similarity">
    <text evidence="5">Belongs to the HIPP family.</text>
</comment>
<organism evidence="7 8">
    <name type="scientific">Raphanus sativus</name>
    <name type="common">Radish</name>
    <name type="synonym">Raphanus raphanistrum var. sativus</name>
    <dbReference type="NCBI Taxonomy" id="3726"/>
    <lineage>
        <taxon>Eukaryota</taxon>
        <taxon>Viridiplantae</taxon>
        <taxon>Streptophyta</taxon>
        <taxon>Embryophyta</taxon>
        <taxon>Tracheophyta</taxon>
        <taxon>Spermatophyta</taxon>
        <taxon>Magnoliopsida</taxon>
        <taxon>eudicotyledons</taxon>
        <taxon>Gunneridae</taxon>
        <taxon>Pentapetalae</taxon>
        <taxon>rosids</taxon>
        <taxon>malvids</taxon>
        <taxon>Brassicales</taxon>
        <taxon>Brassicaceae</taxon>
        <taxon>Brassiceae</taxon>
        <taxon>Raphanus</taxon>
    </lineage>
</organism>
<dbReference type="SUPFAM" id="SSF55008">
    <property type="entry name" value="HMA, heavy metal-associated domain"/>
    <property type="match status" value="1"/>
</dbReference>
<dbReference type="GeneID" id="108810798"/>
<evidence type="ECO:0000256" key="6">
    <source>
        <dbReference type="SAM" id="MobiDB-lite"/>
    </source>
</evidence>